<evidence type="ECO:0000313" key="2">
    <source>
        <dbReference type="EMBL" id="PUU82824.1"/>
    </source>
</evidence>
<proteinExistence type="predicted"/>
<name>A0A2T7A518_TUBBO</name>
<sequence length="144" mass="15908">MLNLIKSLIGYRCGKPSKDKVSTNRPPSVKRGASQTPALPQIKTGFVTEPPVPAHSTNPTPAAPSQDEDELFKIPGPKTWEIPRDSPVVFQMVEDTGKYMKRCDDCLERKGEVILGCGHGVCEKCFERSERCGWCIGCRMMLGL</sequence>
<feature type="region of interest" description="Disordered" evidence="1">
    <location>
        <begin position="16"/>
        <end position="70"/>
    </location>
</feature>
<protein>
    <submittedName>
        <fullName evidence="2">Uncharacterized protein</fullName>
    </submittedName>
</protein>
<gene>
    <name evidence="2" type="ORF">B9Z19DRAFT_1120089</name>
</gene>
<comment type="caution">
    <text evidence="2">The sequence shown here is derived from an EMBL/GenBank/DDBJ whole genome shotgun (WGS) entry which is preliminary data.</text>
</comment>
<evidence type="ECO:0000256" key="1">
    <source>
        <dbReference type="SAM" id="MobiDB-lite"/>
    </source>
</evidence>
<keyword evidence="3" id="KW-1185">Reference proteome</keyword>
<dbReference type="AlphaFoldDB" id="A0A2T7A518"/>
<evidence type="ECO:0000313" key="3">
    <source>
        <dbReference type="Proteomes" id="UP000244722"/>
    </source>
</evidence>
<accession>A0A2T7A518</accession>
<dbReference type="EMBL" id="NESQ01000021">
    <property type="protein sequence ID" value="PUU82824.1"/>
    <property type="molecule type" value="Genomic_DNA"/>
</dbReference>
<dbReference type="Proteomes" id="UP000244722">
    <property type="component" value="Unassembled WGS sequence"/>
</dbReference>
<reference evidence="2 3" key="1">
    <citation type="submission" date="2017-04" db="EMBL/GenBank/DDBJ databases">
        <title>Draft genome sequence of Tuber borchii Vittad., a whitish edible truffle.</title>
        <authorList>
            <consortium name="DOE Joint Genome Institute"/>
            <person name="Murat C."/>
            <person name="Kuo A."/>
            <person name="Barry K.W."/>
            <person name="Clum A."/>
            <person name="Dockter R.B."/>
            <person name="Fauchery L."/>
            <person name="Iotti M."/>
            <person name="Kohler A."/>
            <person name="Labutti K."/>
            <person name="Lindquist E.A."/>
            <person name="Lipzen A."/>
            <person name="Ohm R.A."/>
            <person name="Wang M."/>
            <person name="Grigoriev I.V."/>
            <person name="Zambonelli A."/>
            <person name="Martin F.M."/>
        </authorList>
    </citation>
    <scope>NUCLEOTIDE SEQUENCE [LARGE SCALE GENOMIC DNA]</scope>
    <source>
        <strain evidence="2 3">Tbo3840</strain>
    </source>
</reference>
<organism evidence="2 3">
    <name type="scientific">Tuber borchii</name>
    <name type="common">White truffle</name>
    <dbReference type="NCBI Taxonomy" id="42251"/>
    <lineage>
        <taxon>Eukaryota</taxon>
        <taxon>Fungi</taxon>
        <taxon>Dikarya</taxon>
        <taxon>Ascomycota</taxon>
        <taxon>Pezizomycotina</taxon>
        <taxon>Pezizomycetes</taxon>
        <taxon>Pezizales</taxon>
        <taxon>Tuberaceae</taxon>
        <taxon>Tuber</taxon>
    </lineage>
</organism>